<dbReference type="Proteomes" id="UP001412239">
    <property type="component" value="Unassembled WGS sequence"/>
</dbReference>
<proteinExistence type="predicted"/>
<accession>A0A292PWW4</accession>
<dbReference type="EMBL" id="LN891005">
    <property type="protein sequence ID" value="CUS12102.1"/>
    <property type="molecule type" value="Genomic_DNA"/>
</dbReference>
<dbReference type="AlphaFoldDB" id="A0A292PWW4"/>
<evidence type="ECO:0000313" key="1">
    <source>
        <dbReference type="EMBL" id="CUS12102.1"/>
    </source>
</evidence>
<gene>
    <name evidence="1" type="ORF">GSTUAT00003803001</name>
</gene>
<sequence>MHATLDIPPSLLQLKHGGVRDFDLVYSLDQELAAYGSLANTGDKIEVVVDMDLQPAWGLRIGSKIGRILHDWCCGVECSGVQEGLRIVIQGARFLSTVAGERRWHVL</sequence>
<protein>
    <submittedName>
        <fullName evidence="1">Uncharacterized protein</fullName>
    </submittedName>
</protein>
<evidence type="ECO:0000313" key="2">
    <source>
        <dbReference type="Proteomes" id="UP001412239"/>
    </source>
</evidence>
<organism evidence="1 2">
    <name type="scientific">Tuber aestivum</name>
    <name type="common">summer truffle</name>
    <dbReference type="NCBI Taxonomy" id="59557"/>
    <lineage>
        <taxon>Eukaryota</taxon>
        <taxon>Fungi</taxon>
        <taxon>Dikarya</taxon>
        <taxon>Ascomycota</taxon>
        <taxon>Pezizomycotina</taxon>
        <taxon>Pezizomycetes</taxon>
        <taxon>Pezizales</taxon>
        <taxon>Tuberaceae</taxon>
        <taxon>Tuber</taxon>
    </lineage>
</organism>
<keyword evidence="2" id="KW-1185">Reference proteome</keyword>
<reference evidence="1" key="1">
    <citation type="submission" date="2015-10" db="EMBL/GenBank/DDBJ databases">
        <authorList>
            <person name="Regsiter A."/>
            <person name="william w."/>
        </authorList>
    </citation>
    <scope>NUCLEOTIDE SEQUENCE</scope>
    <source>
        <strain evidence="1">Montdore</strain>
    </source>
</reference>
<name>A0A292PWW4_9PEZI</name>